<evidence type="ECO:0000256" key="1">
    <source>
        <dbReference type="ARBA" id="ARBA00006754"/>
    </source>
</evidence>
<comment type="similarity">
    <text evidence="1">Belongs to the CdaR family.</text>
</comment>
<dbReference type="EMBL" id="JBHUEO010000059">
    <property type="protein sequence ID" value="MFD1708152.1"/>
    <property type="molecule type" value="Genomic_DNA"/>
</dbReference>
<dbReference type="InterPro" id="IPR008599">
    <property type="entry name" value="Diacid_rec"/>
</dbReference>
<dbReference type="Pfam" id="PF05651">
    <property type="entry name" value="Diacid_rec"/>
    <property type="match status" value="1"/>
</dbReference>
<dbReference type="PANTHER" id="PTHR33744">
    <property type="entry name" value="CARBOHYDRATE DIACID REGULATOR"/>
    <property type="match status" value="1"/>
</dbReference>
<name>A0ABW4KJ22_9BACI</name>
<dbReference type="Pfam" id="PF13556">
    <property type="entry name" value="HTH_30"/>
    <property type="match status" value="1"/>
</dbReference>
<evidence type="ECO:0000259" key="3">
    <source>
        <dbReference type="Pfam" id="PF13556"/>
    </source>
</evidence>
<organism evidence="5 6">
    <name type="scientific">Siminovitchia sediminis</name>
    <dbReference type="NCBI Taxonomy" id="1274353"/>
    <lineage>
        <taxon>Bacteria</taxon>
        <taxon>Bacillati</taxon>
        <taxon>Bacillota</taxon>
        <taxon>Bacilli</taxon>
        <taxon>Bacillales</taxon>
        <taxon>Bacillaceae</taxon>
        <taxon>Siminovitchia</taxon>
    </lineage>
</organism>
<dbReference type="InterPro" id="IPR042070">
    <property type="entry name" value="PucR_C-HTH_sf"/>
</dbReference>
<dbReference type="InterPro" id="IPR051448">
    <property type="entry name" value="CdaR-like_regulators"/>
</dbReference>
<evidence type="ECO:0000259" key="4">
    <source>
        <dbReference type="Pfam" id="PF17853"/>
    </source>
</evidence>
<evidence type="ECO:0000313" key="5">
    <source>
        <dbReference type="EMBL" id="MFD1708152.1"/>
    </source>
</evidence>
<feature type="domain" description="Putative sugar diacid recognition" evidence="2">
    <location>
        <begin position="4"/>
        <end position="134"/>
    </location>
</feature>
<keyword evidence="6" id="KW-1185">Reference proteome</keyword>
<sequence length="372" mass="42452">MQISTELAQTIVTEMQEIIGQDINYMNTDGLIVASTNEERIGTVHEGGKRVAETKSHLAVEYDGEFAGAREGINLPVYFEHEIVGVIGITGEREQVEGYGKIIKRMTELLIKDAYSNKLISQQKETQRMLVEQLLTLTSDVERQAIVKRLNISNIDTNVPRVAIVAKMKDDQIGIDQTEQIFQIFHDKLVKYFDNLIAQIHNNIVIFLNKLSRQELDQILADIQGEVKNKLGIRIHIGVGSPAHNILNVKTSYEEALVAQGWAMTLNDVVKYYNDLGIELILEEVSAEISGIYVARVIGSMDKKDIQEYEEILSLFEKYNGSIKNISEQLFIHKNTLQYKLNRLHQKTGYDMRKYSDFLMLKIAFLLYKSHQ</sequence>
<dbReference type="PANTHER" id="PTHR33744:SF16">
    <property type="entry name" value="CARBOHYDRATE DIACID REGULATOR"/>
    <property type="match status" value="1"/>
</dbReference>
<evidence type="ECO:0000313" key="6">
    <source>
        <dbReference type="Proteomes" id="UP001597301"/>
    </source>
</evidence>
<dbReference type="Gene3D" id="1.10.10.2840">
    <property type="entry name" value="PucR C-terminal helix-turn-helix domain"/>
    <property type="match status" value="1"/>
</dbReference>
<dbReference type="RefSeq" id="WP_380775128.1">
    <property type="nucleotide sequence ID" value="NZ_JBHUEO010000059.1"/>
</dbReference>
<evidence type="ECO:0000259" key="2">
    <source>
        <dbReference type="Pfam" id="PF05651"/>
    </source>
</evidence>
<dbReference type="Proteomes" id="UP001597301">
    <property type="component" value="Unassembled WGS sequence"/>
</dbReference>
<accession>A0ABW4KJ22</accession>
<proteinExistence type="inferred from homology"/>
<feature type="domain" description="CdaR GGDEF-like" evidence="4">
    <location>
        <begin position="144"/>
        <end position="259"/>
    </location>
</feature>
<dbReference type="Pfam" id="PF17853">
    <property type="entry name" value="GGDEF_2"/>
    <property type="match status" value="1"/>
</dbReference>
<dbReference type="InterPro" id="IPR025736">
    <property type="entry name" value="PucR_C-HTH_dom"/>
</dbReference>
<reference evidence="6" key="1">
    <citation type="journal article" date="2019" name="Int. J. Syst. Evol. Microbiol.">
        <title>The Global Catalogue of Microorganisms (GCM) 10K type strain sequencing project: providing services to taxonomists for standard genome sequencing and annotation.</title>
        <authorList>
            <consortium name="The Broad Institute Genomics Platform"/>
            <consortium name="The Broad Institute Genome Sequencing Center for Infectious Disease"/>
            <person name="Wu L."/>
            <person name="Ma J."/>
        </authorList>
    </citation>
    <scope>NUCLEOTIDE SEQUENCE [LARGE SCALE GENOMIC DNA]</scope>
    <source>
        <strain evidence="6">CGMCC 1.12295</strain>
    </source>
</reference>
<comment type="caution">
    <text evidence="5">The sequence shown here is derived from an EMBL/GenBank/DDBJ whole genome shotgun (WGS) entry which is preliminary data.</text>
</comment>
<gene>
    <name evidence="5" type="ORF">ACFSCZ_15625</name>
</gene>
<dbReference type="InterPro" id="IPR041522">
    <property type="entry name" value="CdaR_GGDEF"/>
</dbReference>
<protein>
    <submittedName>
        <fullName evidence="5">CdaR family transcriptional regulator</fullName>
    </submittedName>
</protein>
<feature type="domain" description="PucR C-terminal helix-turn-helix" evidence="3">
    <location>
        <begin position="312"/>
        <end position="366"/>
    </location>
</feature>